<dbReference type="NCBIfam" id="NF045849">
    <property type="entry name" value="ICE_MMCAP2_0565"/>
    <property type="match status" value="1"/>
</dbReference>
<feature type="transmembrane region" description="Helical" evidence="1">
    <location>
        <begin position="64"/>
        <end position="85"/>
    </location>
</feature>
<keyword evidence="1" id="KW-0812">Transmembrane</keyword>
<dbReference type="Proteomes" id="UP000006810">
    <property type="component" value="Chromosome"/>
</dbReference>
<dbReference type="InterPro" id="IPR043993">
    <property type="entry name" value="T4SS_pilin"/>
</dbReference>
<accession>C4XFA4</accession>
<keyword evidence="1" id="KW-0472">Membrane</keyword>
<proteinExistence type="predicted"/>
<evidence type="ECO:0000313" key="3">
    <source>
        <dbReference type="Proteomes" id="UP000006810"/>
    </source>
</evidence>
<sequence length="95" mass="10246">MKMKPIDTEGLSNLTEQVQKVGHIIFGLVAVVAVISVIITSIVAGIQNSHEDDPQKRKQNNKKILWAGIVLILVIVGWGIFELVISIQASGGKTS</sequence>
<feature type="transmembrane region" description="Helical" evidence="1">
    <location>
        <begin position="21"/>
        <end position="44"/>
    </location>
</feature>
<dbReference type="AlphaFoldDB" id="C4XFA4"/>
<dbReference type="Pfam" id="PF18895">
    <property type="entry name" value="T4SS_pilin"/>
    <property type="match status" value="1"/>
</dbReference>
<evidence type="ECO:0000256" key="1">
    <source>
        <dbReference type="SAM" id="Phobius"/>
    </source>
</evidence>
<name>C4XFA4_MYCFP</name>
<evidence type="ECO:0000313" key="2">
    <source>
        <dbReference type="EMBL" id="BAH69826.1"/>
    </source>
</evidence>
<keyword evidence="3" id="KW-1185">Reference proteome</keyword>
<reference evidence="2 3" key="1">
    <citation type="journal article" date="2009" name="Curr. Microbiol.">
        <title>Molecular cloning and expression of a novel cholinephosphotransferase involved in glycoglycerophospholipid biosynthesis of Mycoplasma fermentans.</title>
        <authorList>
            <person name="Ishida N."/>
            <person name="Irikura D."/>
            <person name="Matsuda K."/>
            <person name="Sato S."/>
            <person name="Asano K."/>
        </authorList>
    </citation>
    <scope>NUCLEOTIDE SEQUENCE [LARGE SCALE GENOMIC DNA]</scope>
    <source>
        <strain evidence="3">ATCC 19989 / NBRC 14854 / NCTC 10117 / PG18</strain>
    </source>
</reference>
<dbReference type="EMBL" id="AP009608">
    <property type="protein sequence ID" value="BAH69826.1"/>
    <property type="molecule type" value="Genomic_DNA"/>
</dbReference>
<dbReference type="eggNOG" id="ENOG5030N39">
    <property type="taxonomic scope" value="Bacteria"/>
</dbReference>
<dbReference type="PATRIC" id="fig|496833.3.peg.149"/>
<keyword evidence="1" id="KW-1133">Transmembrane helix</keyword>
<protein>
    <submittedName>
        <fullName evidence="2">Uncharacterized protein</fullName>
    </submittedName>
</protein>
<organism evidence="2 3">
    <name type="scientific">Mycoplasmopsis fermentans (strain ATCC 19989 / NBRC 14854 / NCTC 10117 / PG18)</name>
    <name type="common">Mycoplasma fermentans</name>
    <dbReference type="NCBI Taxonomy" id="496833"/>
    <lineage>
        <taxon>Bacteria</taxon>
        <taxon>Bacillati</taxon>
        <taxon>Mycoplasmatota</taxon>
        <taxon>Mycoplasmoidales</taxon>
        <taxon>Metamycoplasmataceae</taxon>
        <taxon>Mycoplasmopsis</taxon>
    </lineage>
</organism>
<dbReference type="KEGG" id="mfp:MBIO_0561"/>
<gene>
    <name evidence="2" type="ordered locus">MBIO_0561</name>
</gene>
<dbReference type="HOGENOM" id="CLU_2396485_0_0_14"/>